<dbReference type="KEGG" id="edi:EDI_268270"/>
<organism evidence="3">
    <name type="scientific">Entamoeba dispar (strain ATCC PRA-260 / SAW760)</name>
    <dbReference type="NCBI Taxonomy" id="370354"/>
    <lineage>
        <taxon>Eukaryota</taxon>
        <taxon>Amoebozoa</taxon>
        <taxon>Evosea</taxon>
        <taxon>Archamoebae</taxon>
        <taxon>Mastigamoebida</taxon>
        <taxon>Entamoebidae</taxon>
        <taxon>Entamoeba</taxon>
    </lineage>
</organism>
<name>B0EQ35_ENTDS</name>
<sequence length="698" mass="81051">MLNLFLLFITFSLSKQCNEYNQGYEIDTVDSAFECIESIETTEEENNDIITGLKYYLEAYVFKDILKNPPQPSFSNNYYEKVDIDEQLNKINTKTTSMYDFYSQIKNLIISTRDSHLAFNVDKDLNKPNSELVYFYYFLPFKIYIDNNKKMYLIPRNEVLDIPIDVPEEIVNNEKVAVKTINGEDPFNIIREFGKKYMGLKCPHAQFTLAKDYLVKGYLGFTPLSKEYLNTPISITWENGESLTINYKIIKFNRSNQKFQQALERSKRRGIRDRLKIEDFEETNKTRTKENENNEYQPNCSPENKICCLTTSNKVNTFIVNTFDVKNENEQTEFTAKLFECVNSFDSNNYPIQVIFPKNNGGLVVPLAQLVEKIISPYDDVDFIGSVRISDFTEDIMKVDYSTIMYNPETCEVREKENNPKILGEWYTKPNIIKYGGVEHKVSQPSTLNLPPLMKFIINDLYSSYNPRKPTEVVVYTDSFCYSACSWVTKGLKEWGGAIIVGFDGDPNGKDDEFEVGLSPSSNIQTVSKYDDKNPFTQYGYKFGLTVIETYRYNYEYNESIPREFLTDMIDERVNIYQFDQTEKVIKEFEEETKKIIEKYQTKCNPKNKRLVKRDEKCDKEINIEHGHGGYECGDNGEWSTKCVLAYCDDGYKFDYINNKCIEDVCVNPPTESESDNGTPNMTVNLVMIIIGIITLIL</sequence>
<keyword evidence="1" id="KW-0732">Signal</keyword>
<dbReference type="SUPFAM" id="SSF52096">
    <property type="entry name" value="ClpP/crotonase"/>
    <property type="match status" value="1"/>
</dbReference>
<dbReference type="VEuPathDB" id="AmoebaDB:EDI_268270"/>
<reference evidence="3" key="1">
    <citation type="submission" date="2007-12" db="EMBL/GenBank/DDBJ databases">
        <title>Annotation of Entamoeba dispar SAW760.</title>
        <authorList>
            <person name="Lorenzi H."/>
            <person name="Inman J."/>
            <person name="Schobel S."/>
            <person name="Amedeo P."/>
            <person name="Caler E."/>
        </authorList>
    </citation>
    <scope>NUCLEOTIDE SEQUENCE [LARGE SCALE GENOMIC DNA]</scope>
    <source>
        <strain evidence="3">ATCC PRA-260 / SAW760</strain>
    </source>
</reference>
<dbReference type="RefSeq" id="XP_001740235.1">
    <property type="nucleotide sequence ID" value="XM_001740183.1"/>
</dbReference>
<evidence type="ECO:0000313" key="2">
    <source>
        <dbReference type="EMBL" id="EDR23362.1"/>
    </source>
</evidence>
<dbReference type="PANTHER" id="PTHR37049:SF4">
    <property type="entry name" value="RHODANESE DOMAIN-CONTAINING PROTEIN"/>
    <property type="match status" value="1"/>
</dbReference>
<dbReference type="OrthoDB" id="27214at2759"/>
<evidence type="ECO:0000256" key="1">
    <source>
        <dbReference type="SAM" id="SignalP"/>
    </source>
</evidence>
<dbReference type="PANTHER" id="PTHR37049">
    <property type="entry name" value="PEPTIDASE S41 FAMILY PROTEIN"/>
    <property type="match status" value="1"/>
</dbReference>
<dbReference type="EMBL" id="DS550339">
    <property type="protein sequence ID" value="EDR23362.1"/>
    <property type="molecule type" value="Genomic_DNA"/>
</dbReference>
<dbReference type="AlphaFoldDB" id="B0EQ35"/>
<dbReference type="eggNOG" id="ENOG502QQC3">
    <property type="taxonomic scope" value="Eukaryota"/>
</dbReference>
<accession>B0EQ35</accession>
<dbReference type="Proteomes" id="UP000008076">
    <property type="component" value="Unassembled WGS sequence"/>
</dbReference>
<dbReference type="GeneID" id="5885395"/>
<feature type="signal peptide" evidence="1">
    <location>
        <begin position="1"/>
        <end position="19"/>
    </location>
</feature>
<dbReference type="InterPro" id="IPR029045">
    <property type="entry name" value="ClpP/crotonase-like_dom_sf"/>
</dbReference>
<dbReference type="InterPro" id="IPR052766">
    <property type="entry name" value="S41A_metabolite_peptidase"/>
</dbReference>
<gene>
    <name evidence="2" type="ORF">EDI_268270</name>
</gene>
<evidence type="ECO:0000313" key="3">
    <source>
        <dbReference type="Proteomes" id="UP000008076"/>
    </source>
</evidence>
<dbReference type="Gene3D" id="3.90.226.10">
    <property type="entry name" value="2-enoyl-CoA Hydratase, Chain A, domain 1"/>
    <property type="match status" value="1"/>
</dbReference>
<dbReference type="OMA" id="DIMKVDY"/>
<protein>
    <submittedName>
        <fullName evidence="2">Uncharacterized protein</fullName>
    </submittedName>
</protein>
<proteinExistence type="predicted"/>
<feature type="chain" id="PRO_5005661459" evidence="1">
    <location>
        <begin position="20"/>
        <end position="698"/>
    </location>
</feature>
<keyword evidence="3" id="KW-1185">Reference proteome</keyword>